<reference evidence="3 4" key="1">
    <citation type="submission" date="2019-02" db="EMBL/GenBank/DDBJ databases">
        <authorList>
            <consortium name="Pathogen Informatics"/>
        </authorList>
    </citation>
    <scope>NUCLEOTIDE SEQUENCE [LARGE SCALE GENOMIC DNA]</scope>
    <source>
        <strain evidence="3 4">3012STDY6756504</strain>
    </source>
</reference>
<proteinExistence type="predicted"/>
<feature type="compositionally biased region" description="Low complexity" evidence="1">
    <location>
        <begin position="23"/>
        <end position="39"/>
    </location>
</feature>
<feature type="region of interest" description="Disordered" evidence="1">
    <location>
        <begin position="1"/>
        <end position="39"/>
    </location>
</feature>
<feature type="transmembrane region" description="Helical" evidence="2">
    <location>
        <begin position="57"/>
        <end position="76"/>
    </location>
</feature>
<evidence type="ECO:0000313" key="4">
    <source>
        <dbReference type="Proteomes" id="UP000290439"/>
    </source>
</evidence>
<dbReference type="Proteomes" id="UP000290439">
    <property type="component" value="Chromosome"/>
</dbReference>
<evidence type="ECO:0008006" key="5">
    <source>
        <dbReference type="Google" id="ProtNLM"/>
    </source>
</evidence>
<dbReference type="AlphaFoldDB" id="A0A4U8W285"/>
<name>A0A4U8W285_9NOCA</name>
<dbReference type="RefSeq" id="WP_014353429.1">
    <property type="nucleotide sequence ID" value="NZ_AP026975.1"/>
</dbReference>
<evidence type="ECO:0000256" key="1">
    <source>
        <dbReference type="SAM" id="MobiDB-lite"/>
    </source>
</evidence>
<keyword evidence="2" id="KW-0472">Membrane</keyword>
<gene>
    <name evidence="3" type="ORF">NCTC10797_03994</name>
</gene>
<evidence type="ECO:0000313" key="3">
    <source>
        <dbReference type="EMBL" id="VFB00201.1"/>
    </source>
</evidence>
<feature type="compositionally biased region" description="Pro residues" evidence="1">
    <location>
        <begin position="1"/>
        <end position="11"/>
    </location>
</feature>
<dbReference type="OMA" id="APFAWVM"/>
<dbReference type="EMBL" id="LR215973">
    <property type="protein sequence ID" value="VFB00201.1"/>
    <property type="molecule type" value="Genomic_DNA"/>
</dbReference>
<protein>
    <recommendedName>
        <fullName evidence="5">DUF4190 domain-containing protein</fullName>
    </recommendedName>
</protein>
<dbReference type="GeneID" id="77212613"/>
<keyword evidence="2" id="KW-0812">Transmembrane</keyword>
<accession>A0A4U8W285</accession>
<organism evidence="3 4">
    <name type="scientific">Nocardia cyriacigeorgica</name>
    <dbReference type="NCBI Taxonomy" id="135487"/>
    <lineage>
        <taxon>Bacteria</taxon>
        <taxon>Bacillati</taxon>
        <taxon>Actinomycetota</taxon>
        <taxon>Actinomycetes</taxon>
        <taxon>Mycobacteriales</taxon>
        <taxon>Nocardiaceae</taxon>
        <taxon>Nocardia</taxon>
    </lineage>
</organism>
<feature type="transmembrane region" description="Helical" evidence="2">
    <location>
        <begin position="101"/>
        <end position="133"/>
    </location>
</feature>
<evidence type="ECO:0000256" key="2">
    <source>
        <dbReference type="SAM" id="Phobius"/>
    </source>
</evidence>
<keyword evidence="2" id="KW-1133">Transmembrane helix</keyword>
<sequence>MTYPPQQPPGSDPYGANPYGSDPYAAQPYPAQPYGAPGYPQPYGYGPQQDHPQATTILVLGILSLVMCGLLGPFAWSMGKKALAEIDASGGMLGGRGNVKAGYICGMISSILLIVSIVFVILYIIIVVIAIGASS</sequence>